<reference evidence="2 3" key="1">
    <citation type="submission" date="2020-01" db="EMBL/GenBank/DDBJ databases">
        <title>Kibdelosporangium persica a novel Actinomycetes from a hot desert in Iran.</title>
        <authorList>
            <person name="Safaei N."/>
            <person name="Zaburannyi N."/>
            <person name="Mueller R."/>
            <person name="Wink J."/>
        </authorList>
    </citation>
    <scope>NUCLEOTIDE SEQUENCE [LARGE SCALE GENOMIC DNA]</scope>
    <source>
        <strain evidence="2 3">4NS15</strain>
    </source>
</reference>
<dbReference type="Proteomes" id="UP000763557">
    <property type="component" value="Unassembled WGS sequence"/>
</dbReference>
<evidence type="ECO:0000313" key="2">
    <source>
        <dbReference type="EMBL" id="NRN70870.1"/>
    </source>
</evidence>
<dbReference type="EMBL" id="JAAATY010000046">
    <property type="protein sequence ID" value="NRN70870.1"/>
    <property type="molecule type" value="Genomic_DNA"/>
</dbReference>
<feature type="domain" description="dTDP-4-dehydro-6-deoxy-alpha-D-glucopyranose 2,3-dehydratase" evidence="1">
    <location>
        <begin position="35"/>
        <end position="236"/>
    </location>
</feature>
<organism evidence="2 3">
    <name type="scientific">Kibdelosporangium persicum</name>
    <dbReference type="NCBI Taxonomy" id="2698649"/>
    <lineage>
        <taxon>Bacteria</taxon>
        <taxon>Bacillati</taxon>
        <taxon>Actinomycetota</taxon>
        <taxon>Actinomycetes</taxon>
        <taxon>Pseudonocardiales</taxon>
        <taxon>Pseudonocardiaceae</taxon>
        <taxon>Kibdelosporangium</taxon>
    </lineage>
</organism>
<feature type="domain" description="dTDP-4-dehydro-6-deoxy-alpha-D-glucopyranose 2,3-dehydratase" evidence="1">
    <location>
        <begin position="272"/>
        <end position="473"/>
    </location>
</feature>
<sequence>MTEVSDWPASAEVSDAERIALSVLAGDGGVAELRDLFDWLSASGERNHATARQIPLEHMAKWRIDQATGNIAHESGGFFGLEGIAVDLPGRVIPRWTQPIIKQPEVGVLGLLAKQFDGVPHFLVQAKAEPGNRNGVQISPTVQATRSNYTRVHGGSAVPYLDFFLDARRHRVLTDVRQSEQGAWFYQKRNRNMVVEVTDDVEVLEGFRWVTLGQVHRLLAMTDVVNMDTRTVLSCLPFAGVDLTAVFTGPADDFRTGLIRSAAPGAGVHSMSDILHWITDRRARTSARLTSVPLRDLDGWVRADGRIFHESGYFFHVIGVEVRAGRREVTHWAQPMIRPVGIGVIGLLVTRIDGVVHALMHAHIEPGYVDVVELAPTVQCTPENYEYLPAEAKPEYLDRILTAPAGQVRFDTVLSEEGGRFYHARNRYIVVEVDAGTVTESEEYRWLSVGQLVELLRHSYYVNVQARSLIACLHSLLGEGHA</sequence>
<dbReference type="InterPro" id="IPR038153">
    <property type="entry name" value="EvaA-like_sf"/>
</dbReference>
<comment type="caution">
    <text evidence="2">The sequence shown here is derived from an EMBL/GenBank/DDBJ whole genome shotgun (WGS) entry which is preliminary data.</text>
</comment>
<name>A0ABX2FHK8_9PSEU</name>
<dbReference type="RefSeq" id="WP_173142030.1">
    <property type="nucleotide sequence ID" value="NZ_CBCSGW010000003.1"/>
</dbReference>
<evidence type="ECO:0000259" key="1">
    <source>
        <dbReference type="Pfam" id="PF03559"/>
    </source>
</evidence>
<dbReference type="Pfam" id="PF03559">
    <property type="entry name" value="Hexose_dehydrat"/>
    <property type="match status" value="2"/>
</dbReference>
<keyword evidence="3" id="KW-1185">Reference proteome</keyword>
<evidence type="ECO:0000313" key="3">
    <source>
        <dbReference type="Proteomes" id="UP000763557"/>
    </source>
</evidence>
<dbReference type="Gene3D" id="3.90.79.40">
    <property type="entry name" value="EvaA sugar 2,3-dehydratase subunit"/>
    <property type="match status" value="2"/>
</dbReference>
<protein>
    <submittedName>
        <fullName evidence="2">Oxidase EvaA</fullName>
    </submittedName>
</protein>
<gene>
    <name evidence="2" type="ORF">GC106_81440</name>
</gene>
<proteinExistence type="predicted"/>
<accession>A0ABX2FHK8</accession>
<dbReference type="InterPro" id="IPR005212">
    <property type="entry name" value="EvaA-like"/>
</dbReference>